<dbReference type="CDD" id="cd00140">
    <property type="entry name" value="beta_clamp"/>
    <property type="match status" value="1"/>
</dbReference>
<feature type="domain" description="DNA polymerase III beta sliding clamp N-terminal" evidence="11">
    <location>
        <begin position="4"/>
        <end position="120"/>
    </location>
</feature>
<keyword evidence="6 10" id="KW-0548">Nucleotidyltransferase</keyword>
<evidence type="ECO:0000256" key="2">
    <source>
        <dbReference type="ARBA" id="ARBA00010752"/>
    </source>
</evidence>
<evidence type="ECO:0000259" key="12">
    <source>
        <dbReference type="Pfam" id="PF02767"/>
    </source>
</evidence>
<dbReference type="RefSeq" id="WP_268879651.1">
    <property type="nucleotide sequence ID" value="NZ_CP114029.1"/>
</dbReference>
<evidence type="ECO:0000256" key="7">
    <source>
        <dbReference type="ARBA" id="ARBA00022705"/>
    </source>
</evidence>
<organism evidence="14 15">
    <name type="scientific">Jiella pelagia</name>
    <dbReference type="NCBI Taxonomy" id="2986949"/>
    <lineage>
        <taxon>Bacteria</taxon>
        <taxon>Pseudomonadati</taxon>
        <taxon>Pseudomonadota</taxon>
        <taxon>Alphaproteobacteria</taxon>
        <taxon>Hyphomicrobiales</taxon>
        <taxon>Aurantimonadaceae</taxon>
        <taxon>Jiella</taxon>
    </lineage>
</organism>
<sequence length="375" mass="40334">MPLAFLCHRDVLAPLVEAASKAVRKSKIPVLGNLLVTADETGRLSIMGTDLALAITAFGYAEEVSEAGAVSIDAATFQASVKRMPDGPVRVAVDDQTMTIRGGRASARIHILPATDHPSITGGAPTHEFVLGSGDLKRMADRCGFAMRDDSDRFYLAGIHWHEDPDNVRLVAVATDGKVLSKIHFERPEGAAGMPAIIVPIDMVQKWSAITGKKDTPVRVALSDAHLTLATPELSITSKLVDGTYPAYARLFPRANPLHVTVQAADLADALERMMIYAPNQENAYRDVKCTFGDGALKLFTRSDIGEASDEIAIDDDSDAEIVIGFNARQLLDTVKAIESARIVLALADAGAPAMLTSEDEPDHEMVAMPIRLKW</sequence>
<keyword evidence="15" id="KW-1185">Reference proteome</keyword>
<feature type="domain" description="DNA polymerase III beta sliding clamp C-terminal" evidence="13">
    <location>
        <begin position="250"/>
        <end position="372"/>
    </location>
</feature>
<evidence type="ECO:0000256" key="9">
    <source>
        <dbReference type="ARBA" id="ARBA00023125"/>
    </source>
</evidence>
<dbReference type="InterPro" id="IPR022637">
    <property type="entry name" value="DNA_polIII_beta_cen"/>
</dbReference>
<evidence type="ECO:0000256" key="10">
    <source>
        <dbReference type="PIRNR" id="PIRNR000804"/>
    </source>
</evidence>
<keyword evidence="8 10" id="KW-0239">DNA-directed DNA polymerase</keyword>
<dbReference type="GO" id="GO:0003887">
    <property type="term" value="F:DNA-directed DNA polymerase activity"/>
    <property type="evidence" value="ECO:0007669"/>
    <property type="project" value="UniProtKB-EC"/>
</dbReference>
<dbReference type="Proteomes" id="UP001164020">
    <property type="component" value="Chromosome"/>
</dbReference>
<dbReference type="Gene3D" id="3.70.10.10">
    <property type="match status" value="1"/>
</dbReference>
<dbReference type="NCBIfam" id="TIGR00663">
    <property type="entry name" value="dnan"/>
    <property type="match status" value="1"/>
</dbReference>
<dbReference type="InterPro" id="IPR022634">
    <property type="entry name" value="DNA_polIII_beta_N"/>
</dbReference>
<accession>A0ABY7BVV8</accession>
<evidence type="ECO:0000259" key="13">
    <source>
        <dbReference type="Pfam" id="PF02768"/>
    </source>
</evidence>
<dbReference type="Gene3D" id="3.10.150.10">
    <property type="entry name" value="DNA Polymerase III, subunit A, domain 2"/>
    <property type="match status" value="1"/>
</dbReference>
<feature type="domain" description="DNA polymerase III beta sliding clamp central" evidence="12">
    <location>
        <begin position="135"/>
        <end position="246"/>
    </location>
</feature>
<dbReference type="InterPro" id="IPR046938">
    <property type="entry name" value="DNA_clamp_sf"/>
</dbReference>
<evidence type="ECO:0000256" key="4">
    <source>
        <dbReference type="ARBA" id="ARBA00022490"/>
    </source>
</evidence>
<comment type="subunit">
    <text evidence="10">Forms a ring-shaped head-to-tail homodimer around DNA.</text>
</comment>
<dbReference type="PANTHER" id="PTHR30478">
    <property type="entry name" value="DNA POLYMERASE III SUBUNIT BETA"/>
    <property type="match status" value="1"/>
</dbReference>
<dbReference type="Pfam" id="PF00712">
    <property type="entry name" value="DNA_pol3_beta"/>
    <property type="match status" value="1"/>
</dbReference>
<dbReference type="Pfam" id="PF02768">
    <property type="entry name" value="DNA_pol3_beta_3"/>
    <property type="match status" value="1"/>
</dbReference>
<evidence type="ECO:0000256" key="8">
    <source>
        <dbReference type="ARBA" id="ARBA00022932"/>
    </source>
</evidence>
<comment type="function">
    <text evidence="10">Confers DNA tethering and processivity to DNA polymerases and other proteins. Acts as a clamp, forming a ring around DNA (a reaction catalyzed by the clamp-loading complex) which diffuses in an ATP-independent manner freely and bidirectionally along dsDNA. Initially characterized for its ability to contact the catalytic subunit of DNA polymerase III (Pol III), a complex, multichain enzyme responsible for most of the replicative synthesis in bacteria; Pol III exhibits 3'-5' exonuclease proofreading activity. The beta chain is required for initiation of replication as well as for processivity of DNA replication.</text>
</comment>
<dbReference type="InterPro" id="IPR022635">
    <property type="entry name" value="DNA_polIII_beta_C"/>
</dbReference>
<dbReference type="EMBL" id="CP114029">
    <property type="protein sequence ID" value="WAP67200.1"/>
    <property type="molecule type" value="Genomic_DNA"/>
</dbReference>
<evidence type="ECO:0000313" key="15">
    <source>
        <dbReference type="Proteomes" id="UP001164020"/>
    </source>
</evidence>
<dbReference type="Pfam" id="PF02767">
    <property type="entry name" value="DNA_pol3_beta_2"/>
    <property type="match status" value="1"/>
</dbReference>
<evidence type="ECO:0000259" key="11">
    <source>
        <dbReference type="Pfam" id="PF00712"/>
    </source>
</evidence>
<gene>
    <name evidence="14" type="primary">dnaN</name>
    <name evidence="14" type="ORF">OH818_16620</name>
</gene>
<name>A0ABY7BVV8_9HYPH</name>
<comment type="similarity">
    <text evidence="2 10">Belongs to the beta sliding clamp family.</text>
</comment>
<evidence type="ECO:0000256" key="1">
    <source>
        <dbReference type="ARBA" id="ARBA00004496"/>
    </source>
</evidence>
<keyword evidence="9" id="KW-0238">DNA-binding</keyword>
<evidence type="ECO:0000313" key="14">
    <source>
        <dbReference type="EMBL" id="WAP67200.1"/>
    </source>
</evidence>
<dbReference type="SMART" id="SM00480">
    <property type="entry name" value="POL3Bc"/>
    <property type="match status" value="1"/>
</dbReference>
<dbReference type="PANTHER" id="PTHR30478:SF0">
    <property type="entry name" value="BETA SLIDING CLAMP"/>
    <property type="match status" value="1"/>
</dbReference>
<protein>
    <recommendedName>
        <fullName evidence="3 10">Beta sliding clamp</fullName>
    </recommendedName>
</protein>
<evidence type="ECO:0000256" key="5">
    <source>
        <dbReference type="ARBA" id="ARBA00022679"/>
    </source>
</evidence>
<evidence type="ECO:0000256" key="6">
    <source>
        <dbReference type="ARBA" id="ARBA00022695"/>
    </source>
</evidence>
<proteinExistence type="inferred from homology"/>
<keyword evidence="4 10" id="KW-0963">Cytoplasm</keyword>
<dbReference type="InterPro" id="IPR001001">
    <property type="entry name" value="DNA_polIII_beta"/>
</dbReference>
<evidence type="ECO:0000256" key="3">
    <source>
        <dbReference type="ARBA" id="ARBA00021035"/>
    </source>
</evidence>
<keyword evidence="5 10" id="KW-0808">Transferase</keyword>
<keyword evidence="7 10" id="KW-0235">DNA replication</keyword>
<comment type="subcellular location">
    <subcellularLocation>
        <location evidence="1 10">Cytoplasm</location>
    </subcellularLocation>
</comment>
<dbReference type="PIRSF" id="PIRSF000804">
    <property type="entry name" value="DNA_pol_III_b"/>
    <property type="match status" value="1"/>
</dbReference>
<reference evidence="14" key="1">
    <citation type="submission" date="2022-12" db="EMBL/GenBank/DDBJ databases">
        <title>Jiella pelagia sp. nov., isolated from phosphonate enriched culture of Northwest Pacific surface seawater.</title>
        <authorList>
            <person name="Shin D.Y."/>
            <person name="Hwang C.Y."/>
        </authorList>
    </citation>
    <scope>NUCLEOTIDE SEQUENCE</scope>
    <source>
        <strain evidence="14">HL-NP1</strain>
    </source>
</reference>
<dbReference type="SUPFAM" id="SSF55979">
    <property type="entry name" value="DNA clamp"/>
    <property type="match status" value="3"/>
</dbReference>